<keyword evidence="2" id="KW-0966">Cell projection</keyword>
<evidence type="ECO:0000256" key="1">
    <source>
        <dbReference type="SAM" id="Coils"/>
    </source>
</evidence>
<proteinExistence type="predicted"/>
<feature type="coiled-coil region" evidence="1">
    <location>
        <begin position="4"/>
        <end position="38"/>
    </location>
</feature>
<sequence length="148" mass="17521">MITLEELENRLDMAQSTLATMQDVVQGLKTNIEELKEEQKEPTFDLYDWNPCTIKVPDHVLQDINCDYVAVMLMHKDVYKKYREDEESIPVDAYSVQDGSLFMGYMYFSFNGAKLTFKYPNGYPIFYKGSEEKRDPKDYYFKYVFGYI</sequence>
<name>A0A8S5V3E8_9CAUD</name>
<protein>
    <submittedName>
        <fullName evidence="2">Flagella accessory protein C (FlaC)</fullName>
    </submittedName>
</protein>
<evidence type="ECO:0000313" key="2">
    <source>
        <dbReference type="EMBL" id="DAG01257.1"/>
    </source>
</evidence>
<keyword evidence="2" id="KW-0969">Cilium</keyword>
<accession>A0A8S5V3E8</accession>
<dbReference type="EMBL" id="BK016189">
    <property type="protein sequence ID" value="DAG01257.1"/>
    <property type="molecule type" value="Genomic_DNA"/>
</dbReference>
<reference evidence="2" key="1">
    <citation type="journal article" date="2021" name="Proc. Natl. Acad. Sci. U.S.A.">
        <title>A Catalog of Tens of Thousands of Viruses from Human Metagenomes Reveals Hidden Associations with Chronic Diseases.</title>
        <authorList>
            <person name="Tisza M.J."/>
            <person name="Buck C.B."/>
        </authorList>
    </citation>
    <scope>NUCLEOTIDE SEQUENCE</scope>
    <source>
        <strain evidence="2">CtVfb8</strain>
    </source>
</reference>
<keyword evidence="1" id="KW-0175">Coiled coil</keyword>
<keyword evidence="2" id="KW-0282">Flagellum</keyword>
<organism evidence="2">
    <name type="scientific">Caudovirales sp. ctVfb8</name>
    <dbReference type="NCBI Taxonomy" id="2825766"/>
    <lineage>
        <taxon>Viruses</taxon>
        <taxon>Duplodnaviria</taxon>
        <taxon>Heunggongvirae</taxon>
        <taxon>Uroviricota</taxon>
        <taxon>Caudoviricetes</taxon>
    </lineage>
</organism>